<dbReference type="SUPFAM" id="SSF117074">
    <property type="entry name" value="Hypothetical protein PA1324"/>
    <property type="match status" value="12"/>
</dbReference>
<evidence type="ECO:0000313" key="7">
    <source>
        <dbReference type="EMBL" id="CAA6813134.1"/>
    </source>
</evidence>
<dbReference type="NCBIfam" id="TIGR01451">
    <property type="entry name" value="B_ant_repeat"/>
    <property type="match status" value="1"/>
</dbReference>
<feature type="domain" description="SD-repeat containing protein B" evidence="6">
    <location>
        <begin position="1306"/>
        <end position="1415"/>
    </location>
</feature>
<keyword evidence="3" id="KW-0964">Secreted</keyword>
<feature type="domain" description="SD-repeat containing protein B" evidence="6">
    <location>
        <begin position="1869"/>
        <end position="1982"/>
    </location>
</feature>
<feature type="domain" description="SD-repeat containing protein B" evidence="6">
    <location>
        <begin position="2325"/>
        <end position="2365"/>
    </location>
</feature>
<feature type="domain" description="SD-repeat containing protein B" evidence="6">
    <location>
        <begin position="2100"/>
        <end position="2206"/>
    </location>
</feature>
<keyword evidence="4 5" id="KW-0732">Signal</keyword>
<dbReference type="PANTHER" id="PTHR36108:SF13">
    <property type="entry name" value="COLOSSIN-B-RELATED"/>
    <property type="match status" value="1"/>
</dbReference>
<feature type="signal peptide" evidence="5">
    <location>
        <begin position="1"/>
        <end position="20"/>
    </location>
</feature>
<feature type="domain" description="SD-repeat containing protein B" evidence="6">
    <location>
        <begin position="2212"/>
        <end position="2318"/>
    </location>
</feature>
<accession>A0A6S6TDK1</accession>
<feature type="chain" id="PRO_5028388223" evidence="5">
    <location>
        <begin position="21"/>
        <end position="2366"/>
    </location>
</feature>
<dbReference type="EMBL" id="CACVAP010000069">
    <property type="protein sequence ID" value="CAA6813134.1"/>
    <property type="molecule type" value="Genomic_DNA"/>
</dbReference>
<evidence type="ECO:0000256" key="3">
    <source>
        <dbReference type="ARBA" id="ARBA00022525"/>
    </source>
</evidence>
<organism evidence="7">
    <name type="scientific">uncultured Sulfurovum sp</name>
    <dbReference type="NCBI Taxonomy" id="269237"/>
    <lineage>
        <taxon>Bacteria</taxon>
        <taxon>Pseudomonadati</taxon>
        <taxon>Campylobacterota</taxon>
        <taxon>Epsilonproteobacteria</taxon>
        <taxon>Campylobacterales</taxon>
        <taxon>Sulfurovaceae</taxon>
        <taxon>Sulfurovum</taxon>
        <taxon>environmental samples</taxon>
    </lineage>
</organism>
<dbReference type="InterPro" id="IPR013783">
    <property type="entry name" value="Ig-like_fold"/>
</dbReference>
<feature type="domain" description="SD-repeat containing protein B" evidence="6">
    <location>
        <begin position="1421"/>
        <end position="1527"/>
    </location>
</feature>
<gene>
    <name evidence="7" type="ORF">HELGO_WM19153</name>
</gene>
<evidence type="ECO:0000256" key="2">
    <source>
        <dbReference type="ARBA" id="ARBA00007257"/>
    </source>
</evidence>
<comment type="similarity">
    <text evidence="2">Belongs to the serine-aspartate repeat-containing protein (SDr) family.</text>
</comment>
<evidence type="ECO:0000256" key="4">
    <source>
        <dbReference type="ARBA" id="ARBA00022729"/>
    </source>
</evidence>
<feature type="domain" description="SD-repeat containing protein B" evidence="6">
    <location>
        <begin position="1645"/>
        <end position="1751"/>
    </location>
</feature>
<feature type="domain" description="SD-repeat containing protein B" evidence="6">
    <location>
        <begin position="1533"/>
        <end position="1639"/>
    </location>
</feature>
<dbReference type="PANTHER" id="PTHR36108">
    <property type="entry name" value="COLOSSIN-B-RELATED"/>
    <property type="match status" value="1"/>
</dbReference>
<dbReference type="Pfam" id="PF17210">
    <property type="entry name" value="SdrD_B"/>
    <property type="match status" value="12"/>
</dbReference>
<feature type="non-terminal residue" evidence="7">
    <location>
        <position position="2366"/>
    </location>
</feature>
<reference evidence="7" key="1">
    <citation type="submission" date="2020-01" db="EMBL/GenBank/DDBJ databases">
        <authorList>
            <person name="Meier V. D."/>
            <person name="Meier V D."/>
        </authorList>
    </citation>
    <scope>NUCLEOTIDE SEQUENCE</scope>
    <source>
        <strain evidence="7">HLG_WM_MAG_06</strain>
    </source>
</reference>
<feature type="domain" description="SD-repeat containing protein B" evidence="6">
    <location>
        <begin position="1757"/>
        <end position="1863"/>
    </location>
</feature>
<evidence type="ECO:0000256" key="1">
    <source>
        <dbReference type="ARBA" id="ARBA00004613"/>
    </source>
</evidence>
<evidence type="ECO:0000256" key="5">
    <source>
        <dbReference type="SAM" id="SignalP"/>
    </source>
</evidence>
<feature type="domain" description="SD-repeat containing protein B" evidence="6">
    <location>
        <begin position="1188"/>
        <end position="1298"/>
    </location>
</feature>
<dbReference type="GO" id="GO:0005576">
    <property type="term" value="C:extracellular region"/>
    <property type="evidence" value="ECO:0007669"/>
    <property type="project" value="UniProtKB-SubCell"/>
</dbReference>
<sequence length="2366" mass="254038">MRLIYKLIFLMFSFMMLVQAANVNVTTYYGNTGGIVGVLNTTTQVVNGRTICPVNPTIGCDFADDPLFDNNGTVSDPSDDSYSGDLIVRTNDSFQAVAGWTWSGEAGGSKEKVTIVGTLPSTGILPDGSTGTTESYKWDTLPGTCLADESSISADKQTMICVRQDFDRNDAGTYSEDLPFNVIVKGETLSKTEPGDITFEVSAEDAPTITDDTDGYSLTVTAAPRWNLQKSYYTVISGQEIDGVQGWIMDYKFYIEVDEVSGEIDNASALVGNESMGDAATFNFRDDMSEVSPNAKLVGCSMDGRYQNRDGHTGGRDPRTYDWAGYPERSIPQPKGEQQVSCTQTGTDIAIQVDNVDATLSFYPTQDWYGRALPVNRGIAAIGSIYIFVPVSDVQDGEDGIRGTADDEELYVLNKLRDFDPVTPTGNQNFGGARESELDNQIGYTLYYTSRGSFDKYYRGDKAYVFSVTSGLSTHKSGMGFGTAGYEFSSVLLLQNTRGVTPFSESKACDVVDAYRLEVQDIEDNTNYPAIQTSYNGAQHSANPLTYYTWGGTGDYNNGLAVEPYVVEYASSYEDNSWLPSRGGDNTVSHASEIVTECNASASKWFATADEARADAGGIGAVTKVRMTLRAGIEHPANSYTYFWLNHKIRATDLLTGQALENGDEISNFSAYSFNGNPWTGATFTTGNYPEPRTGSHGDRIIFSGPKVRIIKDADKVAITSGDTVAFNLKLSFTNDTGIVEFGDVKVVDLLPKGLKYVGGSVTNPYFEPVIGTCADVVDINNTNTPCTDVENQVLIWDLGNREAGEIFPDINYSTVVGVEVNAGTIRNVAKIEAPTDASIISQRKSEIGMSVTIPASINIVKTTEENADYPSLRERTTTAKNIDFVMDMRNGKAGDITDLDVIDILPFKGDANDSAIKFNDLELKRKVATDFHGTMAYDSMEMIAHPLSATLCDLTANGGVKYYYTDVDPTTINVAPTVGDANIIGGASSIWCEGEGCIAKEDVTAVRASGPTMEAQAICQLKVSVSVKDNLAGDNYSNSAGASATGITLPVLSNSLAVPIVGSSLGNYVWYDKNIDGIQDGDEIGVPNIKVALLDESGNPVPNPSNPNEDYIVTTDVDGKYLFSKLNSGQYKVKFTLPERFVGTTKGAGENSNTDSNIGSSGLTGIIDLGVDEDELSVDAGIYALVTLGDTVWYDNNKDGIQDNTESGVNGVKVTLYDANSAIVETVITDEEGIYLFRDVIPGDYTIGFTDLPSAYGISPKDVGDDAKDSDVNPATGKTDIIQVNTPDDILTLDMGIYKNDLAILGDTVWYDDNKDGIQDATEQGVYGVKVTLFDVNGTIVNTTVTDAQGTYIFRDIVPGTYTVGFSDLPATYVISDKDKTTDDLDSDVDPLSGKTGNIILAAGDRNLDADMGIYNDKLATLGDTVWYDDNKDGNQDEDEKGVSGVKVTLLDTAGNVVDTTVTDREGTYLFRDVIPGTYKVKFTDLPATYVITPKVNDSTANVATGETDEVTLAIGENRLDVDMGIYNDKLATLGDTVWYDDNKDGNQDATEKGVEGVKVSLLDPAGNVLETTVTDAQGTYIFRDLVAGAYKVKFTDLPATYVITPKVNDSTANVATGETDEVTLAVGENRLDVDMGIYNDKLATLGDTVWYDDNKDGNQDATEKGVEGVKVTLLDTAGNVVATTVTDGEGTYIFRDLVAGAYKVKFTDLPATYVITPKANDSIANVATGETDEVTLAVGENRLDVDMGIYNDKLATLGDTVWYDDNKDGNQDATEKGVEGVKVTLLDTAGNVVATTVTDEKGTYLFRDIVPGTYTVKFTDLPATYVITPKVNDSTANVATGETDAITLVVGENRLDVDMGIYNDKLATLGDTVWYDDNKDGIQNTTEKGAEGVKVTLYDTNDVVVGIAITNAEGTYLFRDLVAGNYTVGFSDLPATYVISPKGAIGSTAMNDSDVTPATGKTDVITLVVGENNLDIDMGIYNDKLATLGDTVWYDDDKDGNQDATERGVEGVKVTLLDTAGNVVATTVTDAQGTYIFRDVVPGTYTVKFTDLPAAYVITPKVNDSTANVATGETDAITLVVGENRLDVDMGIYNDKLATLGDTVWYDDDKDGNQDATEKGVEGVKVTLLDTAGNVVDTTVTDDKGTYLFRDIVPGIYTVKFTDLPAAYVITPKVNDSTANVATGETDAITLVVGENRLDVDMGIYNDKLATLGDTVWYDDDKDGNQDATEKGVEGVKVTLLDTAGNVVATTVTDGKGTYIFRDVVPGTYTVKFTDLPAAYVITPKVNDSTANVATGETDAITLVVGENRLDVDMGIYNDKLGSLGDTVWYDDNRDGIQDETEKGANGIKVSLLKDCTTEIATTV</sequence>
<feature type="domain" description="SD-repeat containing protein B" evidence="6">
    <location>
        <begin position="1065"/>
        <end position="1183"/>
    </location>
</feature>
<name>A0A6S6TDK1_9BACT</name>
<protein>
    <submittedName>
        <fullName evidence="7">Conserved repeat domain protein</fullName>
    </submittedName>
</protein>
<comment type="subcellular location">
    <subcellularLocation>
        <location evidence="1">Secreted</location>
    </subcellularLocation>
</comment>
<evidence type="ECO:0000259" key="6">
    <source>
        <dbReference type="Pfam" id="PF17210"/>
    </source>
</evidence>
<dbReference type="Gene3D" id="2.60.40.10">
    <property type="entry name" value="Immunoglobulins"/>
    <property type="match status" value="12"/>
</dbReference>
<proteinExistence type="inferred from homology"/>
<dbReference type="InterPro" id="IPR033764">
    <property type="entry name" value="Sdr_B"/>
</dbReference>
<feature type="domain" description="SD-repeat containing protein B" evidence="6">
    <location>
        <begin position="1988"/>
        <end position="2094"/>
    </location>
</feature>
<dbReference type="InterPro" id="IPR047589">
    <property type="entry name" value="DUF11_rpt"/>
</dbReference>